<keyword evidence="1" id="KW-1133">Transmembrane helix</keyword>
<protein>
    <submittedName>
        <fullName evidence="2">Uncharacterized protein</fullName>
    </submittedName>
</protein>
<organism evidence="2 3">
    <name type="scientific">Candidatus Desulfosporosinus infrequens</name>
    <dbReference type="NCBI Taxonomy" id="2043169"/>
    <lineage>
        <taxon>Bacteria</taxon>
        <taxon>Bacillati</taxon>
        <taxon>Bacillota</taxon>
        <taxon>Clostridia</taxon>
        <taxon>Eubacteriales</taxon>
        <taxon>Desulfitobacteriaceae</taxon>
        <taxon>Desulfosporosinus</taxon>
    </lineage>
</organism>
<evidence type="ECO:0000313" key="3">
    <source>
        <dbReference type="Proteomes" id="UP000238916"/>
    </source>
</evidence>
<dbReference type="Proteomes" id="UP000238916">
    <property type="component" value="Unassembled WGS sequence"/>
</dbReference>
<dbReference type="EMBL" id="OMOF01000220">
    <property type="protein sequence ID" value="SPF43908.1"/>
    <property type="molecule type" value="Genomic_DNA"/>
</dbReference>
<reference evidence="3" key="1">
    <citation type="submission" date="2018-02" db="EMBL/GenBank/DDBJ databases">
        <authorList>
            <person name="Hausmann B."/>
        </authorList>
    </citation>
    <scope>NUCLEOTIDE SEQUENCE [LARGE SCALE GENOMIC DNA]</scope>
    <source>
        <strain evidence="3">Peat soil MAG SbF1</strain>
    </source>
</reference>
<sequence length="39" mass="4527">MCMEKAKSSQSLIKVVVISMKYIGCVCILYLVGLVWFWR</sequence>
<dbReference type="AlphaFoldDB" id="A0A2U3KWA3"/>
<keyword evidence="1" id="KW-0472">Membrane</keyword>
<accession>A0A2U3KWA3</accession>
<name>A0A2U3KWA3_9FIRM</name>
<evidence type="ECO:0000313" key="2">
    <source>
        <dbReference type="EMBL" id="SPF43908.1"/>
    </source>
</evidence>
<proteinExistence type="predicted"/>
<gene>
    <name evidence="2" type="ORF">SBF1_2970007</name>
</gene>
<evidence type="ECO:0000256" key="1">
    <source>
        <dbReference type="SAM" id="Phobius"/>
    </source>
</evidence>
<feature type="transmembrane region" description="Helical" evidence="1">
    <location>
        <begin position="12"/>
        <end position="38"/>
    </location>
</feature>
<keyword evidence="1" id="KW-0812">Transmembrane</keyword>